<proteinExistence type="predicted"/>
<dbReference type="SUPFAM" id="SSF48230">
    <property type="entry name" value="Chondroitin AC/alginate lyase"/>
    <property type="match status" value="1"/>
</dbReference>
<comment type="caution">
    <text evidence="2">The sequence shown here is derived from an EMBL/GenBank/DDBJ whole genome shotgun (WGS) entry which is preliminary data.</text>
</comment>
<gene>
    <name evidence="2" type="ORF">ACFQY0_11855</name>
</gene>
<dbReference type="InterPro" id="IPR008929">
    <property type="entry name" value="Chondroitin_lyas"/>
</dbReference>
<evidence type="ECO:0000313" key="2">
    <source>
        <dbReference type="EMBL" id="MFC7337875.1"/>
    </source>
</evidence>
<dbReference type="RefSeq" id="WP_379712589.1">
    <property type="nucleotide sequence ID" value="NZ_JBHTBS010000005.1"/>
</dbReference>
<name>A0ABW2L9Q5_9BACT</name>
<evidence type="ECO:0000256" key="1">
    <source>
        <dbReference type="SAM" id="SignalP"/>
    </source>
</evidence>
<dbReference type="EMBL" id="JBHTBS010000005">
    <property type="protein sequence ID" value="MFC7337875.1"/>
    <property type="molecule type" value="Genomic_DNA"/>
</dbReference>
<dbReference type="Proteomes" id="UP001596472">
    <property type="component" value="Unassembled WGS sequence"/>
</dbReference>
<evidence type="ECO:0000313" key="3">
    <source>
        <dbReference type="Proteomes" id="UP001596472"/>
    </source>
</evidence>
<feature type="chain" id="PRO_5045928898" description="Heparinase II/III-like protein" evidence="1">
    <location>
        <begin position="19"/>
        <end position="883"/>
    </location>
</feature>
<reference evidence="3" key="1">
    <citation type="journal article" date="2019" name="Int. J. Syst. Evol. Microbiol.">
        <title>The Global Catalogue of Microorganisms (GCM) 10K type strain sequencing project: providing services to taxonomists for standard genome sequencing and annotation.</title>
        <authorList>
            <consortium name="The Broad Institute Genomics Platform"/>
            <consortium name="The Broad Institute Genome Sequencing Center for Infectious Disease"/>
            <person name="Wu L."/>
            <person name="Ma J."/>
        </authorList>
    </citation>
    <scope>NUCLEOTIDE SEQUENCE [LARGE SCALE GENOMIC DNA]</scope>
    <source>
        <strain evidence="3">CGMCC 4.1467</strain>
    </source>
</reference>
<feature type="signal peptide" evidence="1">
    <location>
        <begin position="1"/>
        <end position="18"/>
    </location>
</feature>
<dbReference type="Gene3D" id="2.70.98.70">
    <property type="match status" value="1"/>
</dbReference>
<evidence type="ECO:0008006" key="4">
    <source>
        <dbReference type="Google" id="ProtNLM"/>
    </source>
</evidence>
<accession>A0ABW2L9Q5</accession>
<protein>
    <recommendedName>
        <fullName evidence="4">Heparinase II/III-like protein</fullName>
    </recommendedName>
</protein>
<keyword evidence="3" id="KW-1185">Reference proteome</keyword>
<dbReference type="Gene3D" id="1.50.10.100">
    <property type="entry name" value="Chondroitin AC/alginate lyase"/>
    <property type="match status" value="1"/>
</dbReference>
<organism evidence="2 3">
    <name type="scientific">Haloferula chungangensis</name>
    <dbReference type="NCBI Taxonomy" id="1048331"/>
    <lineage>
        <taxon>Bacteria</taxon>
        <taxon>Pseudomonadati</taxon>
        <taxon>Verrucomicrobiota</taxon>
        <taxon>Verrucomicrobiia</taxon>
        <taxon>Verrucomicrobiales</taxon>
        <taxon>Verrucomicrobiaceae</taxon>
        <taxon>Haloferula</taxon>
    </lineage>
</organism>
<sequence>MKFFVLLALILMCPIAGAEHPRLLVQPDEREAMREKVRNYEWAKVAYTAMKKRVDEVAAEVARDPHWLRCRLMMNWETHYVLPVTLDSKWIGGEGRAPVPTPRFAGARDWKSTHRLPSKLGHWKPYNSWADDIWLINREDGRGEWIHPSTTGQTIEIANRHIMKLAAEAAFLYWMTGEERYAKVAAPVLWTYMAGFSHVLPPRVEDPENGSQRIIGTTSFEVIHEDILILISECYDFLHGYLQKKGKDTSLIQEGIKRMVDRVIEGGLNEGNWNLFQAKIAAHGCLVLEPNETYADGKGRGYYLDLVLNAELPGQTGLMEVVKKGFDPETALWPEAPGYGFETTESILDVAILISTDPEGKDLLESPVLERALLAQAELTYPNGLSIGLGDTVNARINAEALEMLIAGARKHGNLEQEMRLTGYLMREIEGGHYDRKRQDNLYALTNYVGELRDVSAPYGDVERSYFGEPLNVLMMRLPAPQWRDSLSAAMYGTAGGHAHTNGLAIELFGAGLILGPDPGRGSSYWQRDQRHYYSRLPSHNTVIPSGKADYPLLPPRQLQMKLLAVEPGLQQEAVSERVGFAQAEFHFLKPLVSQRRTLAMIRTGKDSGFYFDLFRSRAADGAQEGHHDYLYHGMAQRGVLTDPDGEGLALEKCERLGEQHGDLEGYDYFREERCLKSETDFRARFELRFRKRSSVTMDMWMLGGEDREIFSVEAPPNHAIRNGLPSFVAKLAMPTVLVRQQGEAWSRPFVAVYEPYSKERGPAIESVRKAKGGKGVSAAVVDGKSMRVLIMESEVPGEQTSVEGFDFDGRFGVVIGRAGQIDEIYLGEGRVMGFPGMIVRAKGPLGVSASLKRGADGLWSCQASGPVEFEVEANVVLPELFR</sequence>
<keyword evidence="1" id="KW-0732">Signal</keyword>